<dbReference type="Proteomes" id="UP001050975">
    <property type="component" value="Unassembled WGS sequence"/>
</dbReference>
<keyword evidence="1" id="KW-0732">Signal</keyword>
<dbReference type="Pfam" id="PF04187">
    <property type="entry name" value="Cofac_haem_bdg"/>
    <property type="match status" value="1"/>
</dbReference>
<dbReference type="SUPFAM" id="SSF159501">
    <property type="entry name" value="EreA/ChaN-like"/>
    <property type="match status" value="1"/>
</dbReference>
<dbReference type="Gene3D" id="3.40.50.11550">
    <property type="match status" value="1"/>
</dbReference>
<reference evidence="3" key="1">
    <citation type="submission" date="2019-10" db="EMBL/GenBank/DDBJ databases">
        <title>Draft genome sequece of Microseira wollei NIES-4236.</title>
        <authorList>
            <person name="Yamaguchi H."/>
            <person name="Suzuki S."/>
            <person name="Kawachi M."/>
        </authorList>
    </citation>
    <scope>NUCLEOTIDE SEQUENCE</scope>
    <source>
        <strain evidence="3">NIES-4236</strain>
    </source>
</reference>
<dbReference type="EMBL" id="BLAY01000081">
    <property type="protein sequence ID" value="GET40057.1"/>
    <property type="molecule type" value="Genomic_DNA"/>
</dbReference>
<evidence type="ECO:0000313" key="3">
    <source>
        <dbReference type="EMBL" id="GET40057.1"/>
    </source>
</evidence>
<evidence type="ECO:0000259" key="2">
    <source>
        <dbReference type="Pfam" id="PF04187"/>
    </source>
</evidence>
<keyword evidence="4" id="KW-1185">Reference proteome</keyword>
<dbReference type="InterPro" id="IPR007314">
    <property type="entry name" value="Cofac_haem-bd_dom"/>
</dbReference>
<evidence type="ECO:0000256" key="1">
    <source>
        <dbReference type="SAM" id="SignalP"/>
    </source>
</evidence>
<comment type="caution">
    <text evidence="3">The sequence shown here is derived from an EMBL/GenBank/DDBJ whole genome shotgun (WGS) entry which is preliminary data.</text>
</comment>
<gene>
    <name evidence="3" type="ORF">MiSe_48650</name>
</gene>
<dbReference type="CDD" id="cd14727">
    <property type="entry name" value="ChanN-like"/>
    <property type="match status" value="1"/>
</dbReference>
<accession>A0AAV3XHZ6</accession>
<dbReference type="InterPro" id="IPR016773">
    <property type="entry name" value="Fe3_uptake_reg_CjrA_prd"/>
</dbReference>
<feature type="domain" description="Haem-binding uptake Tiki superfamily ChaN" evidence="2">
    <location>
        <begin position="43"/>
        <end position="253"/>
    </location>
</feature>
<organism evidence="3 4">
    <name type="scientific">Microseira wollei NIES-4236</name>
    <dbReference type="NCBI Taxonomy" id="2530354"/>
    <lineage>
        <taxon>Bacteria</taxon>
        <taxon>Bacillati</taxon>
        <taxon>Cyanobacteriota</taxon>
        <taxon>Cyanophyceae</taxon>
        <taxon>Oscillatoriophycideae</taxon>
        <taxon>Aerosakkonematales</taxon>
        <taxon>Aerosakkonemataceae</taxon>
        <taxon>Microseira</taxon>
    </lineage>
</organism>
<name>A0AAV3XHZ6_9CYAN</name>
<feature type="signal peptide" evidence="1">
    <location>
        <begin position="1"/>
        <end position="26"/>
    </location>
</feature>
<evidence type="ECO:0000313" key="4">
    <source>
        <dbReference type="Proteomes" id="UP001050975"/>
    </source>
</evidence>
<protein>
    <recommendedName>
        <fullName evidence="2">Haem-binding uptake Tiki superfamily ChaN domain-containing protein</fullName>
    </recommendedName>
</protein>
<dbReference type="AlphaFoldDB" id="A0AAV3XHZ6"/>
<dbReference type="PIRSF" id="PIRSF020419">
    <property type="entry name" value="Fe_uptake_reg_CjrA_prd"/>
    <property type="match status" value="1"/>
</dbReference>
<feature type="chain" id="PRO_5043932338" description="Haem-binding uptake Tiki superfamily ChaN domain-containing protein" evidence="1">
    <location>
        <begin position="27"/>
        <end position="290"/>
    </location>
</feature>
<proteinExistence type="predicted"/>
<sequence length="290" mass="33625">MKTRKLVQFCALSLGLILVSTPIAYAQRVFSPVQQQAYPSPALFEELTKAKVIYLGETHDQPQEHAAQLQIIQALHQRNPRIAIAMEMFQRPYQSYINRYLADNINEEDLRDRTEYDERWGFPWEYYAPFLRFAKANRLPVVALNAPTEIVRQVARRGLQRLSRDDRRFIPPISEIRTDDPAYREVIQEIYEQSHKGKGNSSGFERFFQAQVVWDETMADSIVRFLQANPDYQVIVLAGKGHVAYGYGIPSRVARRVDGIVQRTILLNPAEDTPPRNNTPAADFFWFTYQ</sequence>